<dbReference type="SUPFAM" id="SSF51120">
    <property type="entry name" value="beta-Roll"/>
    <property type="match status" value="3"/>
</dbReference>
<evidence type="ECO:0000256" key="3">
    <source>
        <dbReference type="SAM" id="MobiDB-lite"/>
    </source>
</evidence>
<evidence type="ECO:0008006" key="6">
    <source>
        <dbReference type="Google" id="ProtNLM"/>
    </source>
</evidence>
<feature type="compositionally biased region" description="Gly residues" evidence="3">
    <location>
        <begin position="282"/>
        <end position="298"/>
    </location>
</feature>
<proteinExistence type="predicted"/>
<comment type="subcellular location">
    <subcellularLocation>
        <location evidence="1">Secreted</location>
    </subcellularLocation>
</comment>
<accession>A0A2P9AVB9</accession>
<feature type="compositionally biased region" description="Acidic residues" evidence="3">
    <location>
        <begin position="403"/>
        <end position="415"/>
    </location>
</feature>
<dbReference type="AlphaFoldDB" id="A0A2P9AVB9"/>
<dbReference type="Proteomes" id="UP000245698">
    <property type="component" value="Unassembled WGS sequence"/>
</dbReference>
<organism evidence="4 5">
    <name type="scientific">Mesorhizobium delmotii</name>
    <dbReference type="NCBI Taxonomy" id="1631247"/>
    <lineage>
        <taxon>Bacteria</taxon>
        <taxon>Pseudomonadati</taxon>
        <taxon>Pseudomonadota</taxon>
        <taxon>Alphaproteobacteria</taxon>
        <taxon>Hyphomicrobiales</taxon>
        <taxon>Phyllobacteriaceae</taxon>
        <taxon>Mesorhizobium</taxon>
    </lineage>
</organism>
<evidence type="ECO:0000256" key="2">
    <source>
        <dbReference type="ARBA" id="ARBA00022525"/>
    </source>
</evidence>
<reference evidence="5" key="1">
    <citation type="submission" date="2016-12" db="EMBL/GenBank/DDBJ databases">
        <authorList>
            <person name="Brunel B."/>
        </authorList>
    </citation>
    <scope>NUCLEOTIDE SEQUENCE [LARGE SCALE GENOMIC DNA]</scope>
</reference>
<gene>
    <name evidence="4" type="ORF">BQ8482_60153</name>
</gene>
<dbReference type="InterPro" id="IPR018511">
    <property type="entry name" value="Hemolysin-typ_Ca-bd_CS"/>
</dbReference>
<dbReference type="EMBL" id="FUIG01000070">
    <property type="protein sequence ID" value="SJM35142.1"/>
    <property type="molecule type" value="Genomic_DNA"/>
</dbReference>
<protein>
    <recommendedName>
        <fullName evidence="6">Calcium-binding protein</fullName>
    </recommendedName>
</protein>
<dbReference type="InterPro" id="IPR050557">
    <property type="entry name" value="RTX_toxin/Mannuronan_C5-epim"/>
</dbReference>
<keyword evidence="2" id="KW-0964">Secreted</keyword>
<dbReference type="InterPro" id="IPR001343">
    <property type="entry name" value="Hemolysn_Ca-bd"/>
</dbReference>
<dbReference type="GO" id="GO:0005509">
    <property type="term" value="F:calcium ion binding"/>
    <property type="evidence" value="ECO:0007669"/>
    <property type="project" value="InterPro"/>
</dbReference>
<feature type="region of interest" description="Disordered" evidence="3">
    <location>
        <begin position="269"/>
        <end position="298"/>
    </location>
</feature>
<sequence length="623" mass="63194">MANIIGTPTDDNIPGTENADTIDGLAGNDTINGFGGEDEIIGGDGNDTLLGGDDSDVFRGGPGNDTINGEGEFDDIWYADEGGPNGVTVDLAAGTATDTFGGTDTLVSIGGIAGSNFADTLRGDADDNIIRSFRGNDIVDGRGGNDEAHYTNDTNLISVAVNLATGTAVETYANGTSTDTLISIERIRGSLGNDSLTGDDGNNRIRGIAGNDTIDGGAGRDMTDYSQDARYGGNQGVSVNLVNGTATDGFGNTDTLVSIEDARGTAFNDNISGDNGANQLEGGDGSDNINGGGGDDTVLGGNGDDLNLIGADGNDFIDGGPGNDIINGGAGNDTIDGAGGNNTADYFDSPTGVTVDLSAGAASDGFGNTDSLVNFANIAASSHADDLTGSSESNFVEAREGDDTVEGGGGDDDLEGGGGIDTAIYSGNIGDYIITELSDGSIRLEDNRGGVPDGIDTASDFEFFQFADGVVSVEDVVPPANSRVPVGAIEAVPGNDVLFGDAAGELADFFFFDTELIASLGKDSIKAFGPNDAIVTTSLIYDSNHDGIVKFGGNGKLDLAGATGDTPVNPHDASTVGQVEFHDPSGHKITQLHYDGSVEHDDTTYYVYSQFGSGVHVSDLVLA</sequence>
<dbReference type="GO" id="GO:0005576">
    <property type="term" value="C:extracellular region"/>
    <property type="evidence" value="ECO:0007669"/>
    <property type="project" value="UniProtKB-SubCell"/>
</dbReference>
<evidence type="ECO:0000313" key="5">
    <source>
        <dbReference type="Proteomes" id="UP000245698"/>
    </source>
</evidence>
<feature type="region of interest" description="Disordered" evidence="3">
    <location>
        <begin position="385"/>
        <end position="418"/>
    </location>
</feature>
<dbReference type="PANTHER" id="PTHR38340:SF1">
    <property type="entry name" value="S-LAYER PROTEIN"/>
    <property type="match status" value="1"/>
</dbReference>
<dbReference type="InterPro" id="IPR011049">
    <property type="entry name" value="Serralysin-like_metalloprot_C"/>
</dbReference>
<feature type="compositionally biased region" description="Polar residues" evidence="3">
    <location>
        <begin position="269"/>
        <end position="278"/>
    </location>
</feature>
<dbReference type="PROSITE" id="PS00330">
    <property type="entry name" value="HEMOLYSIN_CALCIUM"/>
    <property type="match status" value="2"/>
</dbReference>
<dbReference type="Gene3D" id="2.150.10.10">
    <property type="entry name" value="Serralysin-like metalloprotease, C-terminal"/>
    <property type="match status" value="6"/>
</dbReference>
<dbReference type="PRINTS" id="PR00313">
    <property type="entry name" value="CABNDNGRPT"/>
</dbReference>
<dbReference type="Pfam" id="PF00353">
    <property type="entry name" value="HemolysinCabind"/>
    <property type="match status" value="6"/>
</dbReference>
<keyword evidence="5" id="KW-1185">Reference proteome</keyword>
<name>A0A2P9AVB9_9HYPH</name>
<dbReference type="RefSeq" id="WP_123151446.1">
    <property type="nucleotide sequence ID" value="NZ_FUIG01000070.1"/>
</dbReference>
<dbReference type="PANTHER" id="PTHR38340">
    <property type="entry name" value="S-LAYER PROTEIN"/>
    <property type="match status" value="1"/>
</dbReference>
<evidence type="ECO:0000256" key="1">
    <source>
        <dbReference type="ARBA" id="ARBA00004613"/>
    </source>
</evidence>
<evidence type="ECO:0000313" key="4">
    <source>
        <dbReference type="EMBL" id="SJM35142.1"/>
    </source>
</evidence>